<dbReference type="EMBL" id="MU863944">
    <property type="protein sequence ID" value="KAK4198531.1"/>
    <property type="molecule type" value="Genomic_DNA"/>
</dbReference>
<keyword evidence="2" id="KW-1133">Transmembrane helix</keyword>
<feature type="transmembrane region" description="Helical" evidence="2">
    <location>
        <begin position="20"/>
        <end position="39"/>
    </location>
</feature>
<evidence type="ECO:0000256" key="1">
    <source>
        <dbReference type="SAM" id="MobiDB-lite"/>
    </source>
</evidence>
<protein>
    <submittedName>
        <fullName evidence="3">Uncharacterized protein</fullName>
    </submittedName>
</protein>
<keyword evidence="4" id="KW-1185">Reference proteome</keyword>
<comment type="caution">
    <text evidence="3">The sequence shown here is derived from an EMBL/GenBank/DDBJ whole genome shotgun (WGS) entry which is preliminary data.</text>
</comment>
<keyword evidence="2" id="KW-0812">Transmembrane</keyword>
<evidence type="ECO:0000313" key="3">
    <source>
        <dbReference type="EMBL" id="KAK4198531.1"/>
    </source>
</evidence>
<evidence type="ECO:0000256" key="2">
    <source>
        <dbReference type="SAM" id="Phobius"/>
    </source>
</evidence>
<keyword evidence="2" id="KW-0472">Membrane</keyword>
<sequence>MILYPRGDERDMDPGDINAIEVVVPIYIFCCLLALGMAVTARIKPRWNSIDDMCVRTLYLVGWCVLAILWPLLLLGLFAKWFFGGANRCCGVDWSKLGKIWRKSETNRRRDEQQDHLERGGKIDKQPGSHEDMELPPYPGSV</sequence>
<accession>A0AAN7ARK3</accession>
<proteinExistence type="predicted"/>
<feature type="transmembrane region" description="Helical" evidence="2">
    <location>
        <begin position="60"/>
        <end position="83"/>
    </location>
</feature>
<dbReference type="AlphaFoldDB" id="A0AAN7ARK3"/>
<feature type="compositionally biased region" description="Basic and acidic residues" evidence="1">
    <location>
        <begin position="105"/>
        <end position="133"/>
    </location>
</feature>
<evidence type="ECO:0000313" key="4">
    <source>
        <dbReference type="Proteomes" id="UP001303160"/>
    </source>
</evidence>
<organism evidence="3 4">
    <name type="scientific">Triangularia verruculosa</name>
    <dbReference type="NCBI Taxonomy" id="2587418"/>
    <lineage>
        <taxon>Eukaryota</taxon>
        <taxon>Fungi</taxon>
        <taxon>Dikarya</taxon>
        <taxon>Ascomycota</taxon>
        <taxon>Pezizomycotina</taxon>
        <taxon>Sordariomycetes</taxon>
        <taxon>Sordariomycetidae</taxon>
        <taxon>Sordariales</taxon>
        <taxon>Podosporaceae</taxon>
        <taxon>Triangularia</taxon>
    </lineage>
</organism>
<reference evidence="3" key="1">
    <citation type="journal article" date="2023" name="Mol. Phylogenet. Evol.">
        <title>Genome-scale phylogeny and comparative genomics of the fungal order Sordariales.</title>
        <authorList>
            <person name="Hensen N."/>
            <person name="Bonometti L."/>
            <person name="Westerberg I."/>
            <person name="Brannstrom I.O."/>
            <person name="Guillou S."/>
            <person name="Cros-Aarteil S."/>
            <person name="Calhoun S."/>
            <person name="Haridas S."/>
            <person name="Kuo A."/>
            <person name="Mondo S."/>
            <person name="Pangilinan J."/>
            <person name="Riley R."/>
            <person name="LaButti K."/>
            <person name="Andreopoulos B."/>
            <person name="Lipzen A."/>
            <person name="Chen C."/>
            <person name="Yan M."/>
            <person name="Daum C."/>
            <person name="Ng V."/>
            <person name="Clum A."/>
            <person name="Steindorff A."/>
            <person name="Ohm R.A."/>
            <person name="Martin F."/>
            <person name="Silar P."/>
            <person name="Natvig D.O."/>
            <person name="Lalanne C."/>
            <person name="Gautier V."/>
            <person name="Ament-Velasquez S.L."/>
            <person name="Kruys A."/>
            <person name="Hutchinson M.I."/>
            <person name="Powell A.J."/>
            <person name="Barry K."/>
            <person name="Miller A.N."/>
            <person name="Grigoriev I.V."/>
            <person name="Debuchy R."/>
            <person name="Gladieux P."/>
            <person name="Hiltunen Thoren M."/>
            <person name="Johannesson H."/>
        </authorList>
    </citation>
    <scope>NUCLEOTIDE SEQUENCE</scope>
    <source>
        <strain evidence="3">CBS 315.58</strain>
    </source>
</reference>
<reference evidence="3" key="2">
    <citation type="submission" date="2023-05" db="EMBL/GenBank/DDBJ databases">
        <authorList>
            <consortium name="Lawrence Berkeley National Laboratory"/>
            <person name="Steindorff A."/>
            <person name="Hensen N."/>
            <person name="Bonometti L."/>
            <person name="Westerberg I."/>
            <person name="Brannstrom I.O."/>
            <person name="Guillou S."/>
            <person name="Cros-Aarteil S."/>
            <person name="Calhoun S."/>
            <person name="Haridas S."/>
            <person name="Kuo A."/>
            <person name="Mondo S."/>
            <person name="Pangilinan J."/>
            <person name="Riley R."/>
            <person name="Labutti K."/>
            <person name="Andreopoulos B."/>
            <person name="Lipzen A."/>
            <person name="Chen C."/>
            <person name="Yanf M."/>
            <person name="Daum C."/>
            <person name="Ng V."/>
            <person name="Clum A."/>
            <person name="Ohm R."/>
            <person name="Martin F."/>
            <person name="Silar P."/>
            <person name="Natvig D."/>
            <person name="Lalanne C."/>
            <person name="Gautier V."/>
            <person name="Ament-Velasquez S.L."/>
            <person name="Kruys A."/>
            <person name="Hutchinson M.I."/>
            <person name="Powell A.J."/>
            <person name="Barry K."/>
            <person name="Miller A.N."/>
            <person name="Grigoriev I.V."/>
            <person name="Debuchy R."/>
            <person name="Gladieux P."/>
            <person name="Thoren M.H."/>
            <person name="Johannesson H."/>
        </authorList>
    </citation>
    <scope>NUCLEOTIDE SEQUENCE</scope>
    <source>
        <strain evidence="3">CBS 315.58</strain>
    </source>
</reference>
<feature type="region of interest" description="Disordered" evidence="1">
    <location>
        <begin position="105"/>
        <end position="142"/>
    </location>
</feature>
<dbReference type="Proteomes" id="UP001303160">
    <property type="component" value="Unassembled WGS sequence"/>
</dbReference>
<gene>
    <name evidence="3" type="ORF">QBC40DRAFT_255936</name>
</gene>
<name>A0AAN7ARK3_9PEZI</name>